<evidence type="ECO:0000313" key="2">
    <source>
        <dbReference type="EMBL" id="GHO96689.1"/>
    </source>
</evidence>
<accession>A0A8J3IJH1</accession>
<dbReference type="InterPro" id="IPR011600">
    <property type="entry name" value="Pept_C14_caspase"/>
</dbReference>
<dbReference type="GO" id="GO:0006508">
    <property type="term" value="P:proteolysis"/>
    <property type="evidence" value="ECO:0007669"/>
    <property type="project" value="InterPro"/>
</dbReference>
<keyword evidence="3" id="KW-1185">Reference proteome</keyword>
<dbReference type="GO" id="GO:0004197">
    <property type="term" value="F:cysteine-type endopeptidase activity"/>
    <property type="evidence" value="ECO:0007669"/>
    <property type="project" value="InterPro"/>
</dbReference>
<organism evidence="2 3">
    <name type="scientific">Reticulibacter mediterranei</name>
    <dbReference type="NCBI Taxonomy" id="2778369"/>
    <lineage>
        <taxon>Bacteria</taxon>
        <taxon>Bacillati</taxon>
        <taxon>Chloroflexota</taxon>
        <taxon>Ktedonobacteria</taxon>
        <taxon>Ktedonobacterales</taxon>
        <taxon>Reticulibacteraceae</taxon>
        <taxon>Reticulibacter</taxon>
    </lineage>
</organism>
<reference evidence="2" key="1">
    <citation type="submission" date="2020-10" db="EMBL/GenBank/DDBJ databases">
        <title>Taxonomic study of unclassified bacteria belonging to the class Ktedonobacteria.</title>
        <authorList>
            <person name="Yabe S."/>
            <person name="Wang C.M."/>
            <person name="Zheng Y."/>
            <person name="Sakai Y."/>
            <person name="Cavaletti L."/>
            <person name="Monciardini P."/>
            <person name="Donadio S."/>
        </authorList>
    </citation>
    <scope>NUCLEOTIDE SEQUENCE</scope>
    <source>
        <strain evidence="2">ID150040</strain>
    </source>
</reference>
<dbReference type="Gene3D" id="3.40.50.1460">
    <property type="match status" value="1"/>
</dbReference>
<dbReference type="Proteomes" id="UP000597444">
    <property type="component" value="Unassembled WGS sequence"/>
</dbReference>
<dbReference type="RefSeq" id="WP_220207295.1">
    <property type="nucleotide sequence ID" value="NZ_BNJK01000001.1"/>
</dbReference>
<evidence type="ECO:0000313" key="3">
    <source>
        <dbReference type="Proteomes" id="UP000597444"/>
    </source>
</evidence>
<protein>
    <recommendedName>
        <fullName evidence="1">Peptidase C14 caspase domain-containing protein</fullName>
    </recommendedName>
</protein>
<dbReference type="EMBL" id="BNJK01000001">
    <property type="protein sequence ID" value="GHO96689.1"/>
    <property type="molecule type" value="Genomic_DNA"/>
</dbReference>
<comment type="caution">
    <text evidence="2">The sequence shown here is derived from an EMBL/GenBank/DDBJ whole genome shotgun (WGS) entry which is preliminary data.</text>
</comment>
<sequence length="873" mass="97309">MGQNDYAIVVGIAHYPLFHSDLSGPVNDARHFAEWLAASEDQSGGGVPQENIEVVLVPVPDPAHLEVNDDRLSSVEDILAAFEQLREKVQNLHHQGRSEKRLYIYLAGHGFSVDTEQLGIEESVLLMANAQQGFWPHFAGHYCAEWFVKSGLFQEVVLFMDCCRNEPLINFPLSLPAWGVSTSRNRAKKFYGFATKWGRLSRERMIDGMAQGVFTWSLLKALRGDVTDEQGCVTEQELKGSVYHSVRELLADSQAQGGGEFQDPDFDGDDDWIFSQNAAKHPPQATVQIDVGQLDPAMSVTLMDASHTVIGTHMGKDGAWQIQLSPGFYQLQVSATGQKKFFDVTGSNALTISLDGIAAEQHDAITEKVRLVVDAENAATEIFIIDNHFQRVTEGITGGHGQLEVDLEPGIYKVKFVAGFLMQERYVELQAGSSPVLVSAPELSFSTSVPLKETRTTQDYHEESANQASKRIHYEVGIGSQLFVFVRDLAKQGCNDSATGLTLHDLAGNLLVDFTRQGERDIDNPETDHWVGCNVQVDPGAYRLRVQLPGDADNVEILEQIVVTCEGWQTQLFLLRRFFGDLDDCQMLRADVNAASIFMVPIGTGFQPERTGFREAELARQGLLRGRVVLDADELGKMIWRDHRNPMLGLYGAHQLLLAEKPDLDLLRNVTDILYHMIGSHPDVIALDIYLRNLLTNDPVYRYPDYHTTYQAPPMLRSSWNILVRASIMQQEIIRSGSLASFVADSLWGDGTWLTWRRALNALQVPSGEPLDLSVLRFVYPQIMALADSFGHQRMVDFVKEHNLSNLERFLLEYIALSRLSLASESAATDEQAQDWVRENLTIAKLVQALHAPSASIGEATAGLVQKLKLKMF</sequence>
<name>A0A8J3IJH1_9CHLR</name>
<feature type="domain" description="Peptidase C14 caspase" evidence="1">
    <location>
        <begin position="6"/>
        <end position="225"/>
    </location>
</feature>
<dbReference type="AlphaFoldDB" id="A0A8J3IJH1"/>
<evidence type="ECO:0000259" key="1">
    <source>
        <dbReference type="Pfam" id="PF00656"/>
    </source>
</evidence>
<proteinExistence type="predicted"/>
<gene>
    <name evidence="2" type="ORF">KSF_067370</name>
</gene>
<dbReference type="Pfam" id="PF00656">
    <property type="entry name" value="Peptidase_C14"/>
    <property type="match status" value="1"/>
</dbReference>